<reference evidence="2" key="1">
    <citation type="journal article" date="2014" name="Int. J. Syst. Evol. Microbiol.">
        <title>Complete genome of a new Firmicutes species belonging to the dominant human colonic microbiota ('Ruminococcus bicirculans') reveals two chromosomes and a selective capacity to utilize plant glucans.</title>
        <authorList>
            <consortium name="NISC Comparative Sequencing Program"/>
            <person name="Wegmann U."/>
            <person name="Louis P."/>
            <person name="Goesmann A."/>
            <person name="Henrissat B."/>
            <person name="Duncan S.H."/>
            <person name="Flint H.J."/>
        </authorList>
    </citation>
    <scope>NUCLEOTIDE SEQUENCE</scope>
    <source>
        <strain evidence="2">NBRC 108216</strain>
    </source>
</reference>
<dbReference type="RefSeq" id="WP_284372380.1">
    <property type="nucleotide sequence ID" value="NZ_BSNJ01000004.1"/>
</dbReference>
<evidence type="ECO:0000259" key="1">
    <source>
        <dbReference type="Pfam" id="PF00561"/>
    </source>
</evidence>
<dbReference type="InterPro" id="IPR000639">
    <property type="entry name" value="Epox_hydrolase-like"/>
</dbReference>
<dbReference type="InterPro" id="IPR029058">
    <property type="entry name" value="AB_hydrolase_fold"/>
</dbReference>
<dbReference type="SUPFAM" id="SSF53474">
    <property type="entry name" value="alpha/beta-Hydrolases"/>
    <property type="match status" value="1"/>
</dbReference>
<organism evidence="2 3">
    <name type="scientific">Algimonas porphyrae</name>
    <dbReference type="NCBI Taxonomy" id="1128113"/>
    <lineage>
        <taxon>Bacteria</taxon>
        <taxon>Pseudomonadati</taxon>
        <taxon>Pseudomonadota</taxon>
        <taxon>Alphaproteobacteria</taxon>
        <taxon>Maricaulales</taxon>
        <taxon>Robiginitomaculaceae</taxon>
        <taxon>Algimonas</taxon>
    </lineage>
</organism>
<dbReference type="PRINTS" id="PR00412">
    <property type="entry name" value="EPOXHYDRLASE"/>
</dbReference>
<dbReference type="GO" id="GO:0016787">
    <property type="term" value="F:hydrolase activity"/>
    <property type="evidence" value="ECO:0007669"/>
    <property type="project" value="UniProtKB-KW"/>
</dbReference>
<keyword evidence="3" id="KW-1185">Reference proteome</keyword>
<sequence length="289" mass="32647">MSDSLTFEAWYDRTADFEHDGLRQSYTDTGGDGAVILLLHGYPTWSYDWVDVIPALSDKNRVIAPDWLGYGLSDKPHRHIPVDEQIDRLRIMLGDLAVDRFHLVAHDYGATCAQEILSRPALAARVKSLTLMNGGLIFSAYRPTRTQKLLLTPLGPLLTWLFSAERLRSKMDAVRGRKLTDNQFAALWRGASHNDGVRKSHLLQRYILERREHWPRWETALRNYRGPVQLIWGPVDPVSGAHVLAPLRRLIPRATVVELDGIGHFVPDEAPDAVGQAIRTFVGKETPYG</sequence>
<dbReference type="Gene3D" id="3.40.50.1820">
    <property type="entry name" value="alpha/beta hydrolase"/>
    <property type="match status" value="1"/>
</dbReference>
<dbReference type="Proteomes" id="UP001161390">
    <property type="component" value="Unassembled WGS sequence"/>
</dbReference>
<name>A0ABQ5V2F1_9PROT</name>
<dbReference type="InterPro" id="IPR050266">
    <property type="entry name" value="AB_hydrolase_sf"/>
</dbReference>
<dbReference type="Pfam" id="PF00561">
    <property type="entry name" value="Abhydrolase_1"/>
    <property type="match status" value="1"/>
</dbReference>
<dbReference type="EMBL" id="BSNJ01000004">
    <property type="protein sequence ID" value="GLQ21137.1"/>
    <property type="molecule type" value="Genomic_DNA"/>
</dbReference>
<dbReference type="InterPro" id="IPR000073">
    <property type="entry name" value="AB_hydrolase_1"/>
</dbReference>
<dbReference type="PANTHER" id="PTHR43798">
    <property type="entry name" value="MONOACYLGLYCEROL LIPASE"/>
    <property type="match status" value="1"/>
</dbReference>
<accession>A0ABQ5V2F1</accession>
<evidence type="ECO:0000313" key="2">
    <source>
        <dbReference type="EMBL" id="GLQ21137.1"/>
    </source>
</evidence>
<gene>
    <name evidence="2" type="ORF">GCM10007854_20920</name>
</gene>
<reference evidence="2" key="2">
    <citation type="submission" date="2023-01" db="EMBL/GenBank/DDBJ databases">
        <title>Draft genome sequence of Algimonas porphyrae strain NBRC 108216.</title>
        <authorList>
            <person name="Sun Q."/>
            <person name="Mori K."/>
        </authorList>
    </citation>
    <scope>NUCLEOTIDE SEQUENCE</scope>
    <source>
        <strain evidence="2">NBRC 108216</strain>
    </source>
</reference>
<dbReference type="PANTHER" id="PTHR43798:SF33">
    <property type="entry name" value="HYDROLASE, PUTATIVE (AFU_ORTHOLOGUE AFUA_2G14860)-RELATED"/>
    <property type="match status" value="1"/>
</dbReference>
<evidence type="ECO:0000313" key="3">
    <source>
        <dbReference type="Proteomes" id="UP001161390"/>
    </source>
</evidence>
<keyword evidence="2" id="KW-0378">Hydrolase</keyword>
<comment type="caution">
    <text evidence="2">The sequence shown here is derived from an EMBL/GenBank/DDBJ whole genome shotgun (WGS) entry which is preliminary data.</text>
</comment>
<feature type="domain" description="AB hydrolase-1" evidence="1">
    <location>
        <begin position="35"/>
        <end position="271"/>
    </location>
</feature>
<protein>
    <submittedName>
        <fullName evidence="2">Epoxide hydrolase</fullName>
    </submittedName>
</protein>
<proteinExistence type="predicted"/>